<comment type="caution">
    <text evidence="2">The sequence shown here is derived from an EMBL/GenBank/DDBJ whole genome shotgun (WGS) entry which is preliminary data.</text>
</comment>
<name>A0A554X8Q5_9BURK</name>
<keyword evidence="1" id="KW-0732">Signal</keyword>
<sequence length="235" mass="23993">MKTTMTRYTLVAATTVVLAACGGGDGGSDSPSSTPAPTRSAVEGLWTNQYGGVLVTSTGEFWGIEYDNGWVLFQGQVNAAGGSISGSGTMYEGLTRVAGSVAGSYTSTNLSVTLSAQNFGAITATLAKNAWYDQAPSLSQMAGTYRSDGGAFFVLSTTGAIQGSNGACTFAGQARTSDEGKNFYRFTLTYGNTCGILSGKSSSGVVVPSSNTQAFYGEKLDDGTIGDAGVLIKVN</sequence>
<proteinExistence type="predicted"/>
<dbReference type="EMBL" id="VJON01000040">
    <property type="protein sequence ID" value="TSE32201.1"/>
    <property type="molecule type" value="Genomic_DNA"/>
</dbReference>
<protein>
    <submittedName>
        <fullName evidence="2">Uncharacterized protein</fullName>
    </submittedName>
</protein>
<dbReference type="PROSITE" id="PS51257">
    <property type="entry name" value="PROKAR_LIPOPROTEIN"/>
    <property type="match status" value="1"/>
</dbReference>
<accession>A0A554X8Q5</accession>
<evidence type="ECO:0000313" key="2">
    <source>
        <dbReference type="EMBL" id="TSE32201.1"/>
    </source>
</evidence>
<keyword evidence="3" id="KW-1185">Reference proteome</keyword>
<dbReference type="RefSeq" id="WP_144329026.1">
    <property type="nucleotide sequence ID" value="NZ_VJON01000040.1"/>
</dbReference>
<dbReference type="Proteomes" id="UP000318294">
    <property type="component" value="Unassembled WGS sequence"/>
</dbReference>
<evidence type="ECO:0000313" key="3">
    <source>
        <dbReference type="Proteomes" id="UP000318294"/>
    </source>
</evidence>
<reference evidence="2 3" key="1">
    <citation type="submission" date="2019-07" db="EMBL/GenBank/DDBJ databases">
        <title>Tepidimonas charontis SPSP-6 draft genome.</title>
        <authorList>
            <person name="Da Costa M.S."/>
            <person name="Froufe H.J.C."/>
            <person name="Egas C."/>
            <person name="Albuquerque L."/>
        </authorList>
    </citation>
    <scope>NUCLEOTIDE SEQUENCE [LARGE SCALE GENOMIC DNA]</scope>
    <source>
        <strain evidence="2 3">SPSP-6</strain>
    </source>
</reference>
<feature type="signal peptide" evidence="1">
    <location>
        <begin position="1"/>
        <end position="19"/>
    </location>
</feature>
<dbReference type="AlphaFoldDB" id="A0A554X8Q5"/>
<feature type="chain" id="PRO_5022227093" evidence="1">
    <location>
        <begin position="20"/>
        <end position="235"/>
    </location>
</feature>
<gene>
    <name evidence="2" type="ORF">Tchar_02147</name>
</gene>
<organism evidence="2 3">
    <name type="scientific">Tepidimonas charontis</name>
    <dbReference type="NCBI Taxonomy" id="2267262"/>
    <lineage>
        <taxon>Bacteria</taxon>
        <taxon>Pseudomonadati</taxon>
        <taxon>Pseudomonadota</taxon>
        <taxon>Betaproteobacteria</taxon>
        <taxon>Burkholderiales</taxon>
        <taxon>Tepidimonas</taxon>
    </lineage>
</organism>
<evidence type="ECO:0000256" key="1">
    <source>
        <dbReference type="SAM" id="SignalP"/>
    </source>
</evidence>